<evidence type="ECO:0000313" key="4">
    <source>
        <dbReference type="Proteomes" id="UP000483802"/>
    </source>
</evidence>
<sequence length="117" mass="11457">MALRQDRKLALTSAIAAALLTATLAWQASAADTGGNGSSHPRTGATSASPDTGRGGDAERDAGAGSADAPGRGSHAGSDSAAGNGSPAGRGGSSAAGYWTPERMREARPAPMPVLDR</sequence>
<dbReference type="EMBL" id="WPNZ01000001">
    <property type="protein sequence ID" value="MVO83805.1"/>
    <property type="molecule type" value="Genomic_DNA"/>
</dbReference>
<reference evidence="3 4" key="1">
    <citation type="submission" date="2019-11" db="EMBL/GenBank/DDBJ databases">
        <title>Streptomyces typhae sp. nov., a novel endophytic actinomycete isolated from the root of cattail pollen (Typha angustifolia L.).</title>
        <authorList>
            <person name="Peng C."/>
        </authorList>
    </citation>
    <scope>NUCLEOTIDE SEQUENCE [LARGE SCALE GENOMIC DNA]</scope>
    <source>
        <strain evidence="4">p1417</strain>
    </source>
</reference>
<dbReference type="AlphaFoldDB" id="A0A6L6WNC4"/>
<dbReference type="Proteomes" id="UP000483802">
    <property type="component" value="Unassembled WGS sequence"/>
</dbReference>
<organism evidence="3 4">
    <name type="scientific">Streptomyces typhae</name>
    <dbReference type="NCBI Taxonomy" id="2681492"/>
    <lineage>
        <taxon>Bacteria</taxon>
        <taxon>Bacillati</taxon>
        <taxon>Actinomycetota</taxon>
        <taxon>Actinomycetes</taxon>
        <taxon>Kitasatosporales</taxon>
        <taxon>Streptomycetaceae</taxon>
        <taxon>Streptomyces</taxon>
    </lineage>
</organism>
<proteinExistence type="predicted"/>
<evidence type="ECO:0000313" key="3">
    <source>
        <dbReference type="EMBL" id="MVO83805.1"/>
    </source>
</evidence>
<accession>A0A6L6WNC4</accession>
<dbReference type="RefSeq" id="WP_157164042.1">
    <property type="nucleotide sequence ID" value="NZ_WPNZ01000001.1"/>
</dbReference>
<keyword evidence="4" id="KW-1185">Reference proteome</keyword>
<evidence type="ECO:0000256" key="2">
    <source>
        <dbReference type="SAM" id="SignalP"/>
    </source>
</evidence>
<protein>
    <submittedName>
        <fullName evidence="3">Uncharacterized protein</fullName>
    </submittedName>
</protein>
<comment type="caution">
    <text evidence="3">The sequence shown here is derived from an EMBL/GenBank/DDBJ whole genome shotgun (WGS) entry which is preliminary data.</text>
</comment>
<feature type="compositionally biased region" description="Polar residues" evidence="1">
    <location>
        <begin position="38"/>
        <end position="50"/>
    </location>
</feature>
<feature type="signal peptide" evidence="2">
    <location>
        <begin position="1"/>
        <end position="30"/>
    </location>
</feature>
<evidence type="ECO:0000256" key="1">
    <source>
        <dbReference type="SAM" id="MobiDB-lite"/>
    </source>
</evidence>
<keyword evidence="2" id="KW-0732">Signal</keyword>
<feature type="chain" id="PRO_5026858083" evidence="2">
    <location>
        <begin position="31"/>
        <end position="117"/>
    </location>
</feature>
<gene>
    <name evidence="3" type="ORF">GPA10_03250</name>
</gene>
<name>A0A6L6WNC4_9ACTN</name>
<feature type="region of interest" description="Disordered" evidence="1">
    <location>
        <begin position="30"/>
        <end position="117"/>
    </location>
</feature>